<proteinExistence type="predicted"/>
<sequence>MFLLGLLSLLYYVVLSFFSSRISFSLFWIALGLMFISLGLVMEFGKRNIVHINKNVKIVFLICFIAGCISFIIIESFIIYYGYKRQMRESDYLLILGAGLHGERMSLTLSQRMDRSLEYLKMYPSTKIIVSGGQGPGEDITEAEAMERFLISNGIDKNQIIKEERSTSTSENFKYSREVLNRIDKRNELKVAVVTTNFHMFRAKFLGERAGFNNIYTVPSKLHIVLVPNYYVREYLAVINSFIFDK</sequence>
<evidence type="ECO:0000313" key="4">
    <source>
        <dbReference type="Proteomes" id="UP000422764"/>
    </source>
</evidence>
<organism evidence="3 4">
    <name type="scientific">Clostridium bovifaecis</name>
    <dbReference type="NCBI Taxonomy" id="2184719"/>
    <lineage>
        <taxon>Bacteria</taxon>
        <taxon>Bacillati</taxon>
        <taxon>Bacillota</taxon>
        <taxon>Clostridia</taxon>
        <taxon>Eubacteriales</taxon>
        <taxon>Clostridiaceae</taxon>
        <taxon>Clostridium</taxon>
    </lineage>
</organism>
<dbReference type="GO" id="GO:0043164">
    <property type="term" value="P:Gram-negative-bacterium-type cell wall biogenesis"/>
    <property type="evidence" value="ECO:0007669"/>
    <property type="project" value="TreeGrafter"/>
</dbReference>
<dbReference type="GO" id="GO:0000270">
    <property type="term" value="P:peptidoglycan metabolic process"/>
    <property type="evidence" value="ECO:0007669"/>
    <property type="project" value="TreeGrafter"/>
</dbReference>
<dbReference type="InterPro" id="IPR014729">
    <property type="entry name" value="Rossmann-like_a/b/a_fold"/>
</dbReference>
<accession>A0A6I6EQ77</accession>
<keyword evidence="4" id="KW-1185">Reference proteome</keyword>
<dbReference type="Proteomes" id="UP000422764">
    <property type="component" value="Chromosome"/>
</dbReference>
<evidence type="ECO:0000256" key="1">
    <source>
        <dbReference type="SAM" id="Phobius"/>
    </source>
</evidence>
<evidence type="ECO:0000313" key="3">
    <source>
        <dbReference type="EMBL" id="QGU95809.1"/>
    </source>
</evidence>
<keyword evidence="1" id="KW-1133">Transmembrane helix</keyword>
<dbReference type="InterPro" id="IPR051599">
    <property type="entry name" value="Cell_Envelope_Assoc"/>
</dbReference>
<gene>
    <name evidence="3" type="ORF">GOM49_12525</name>
</gene>
<dbReference type="PANTHER" id="PTHR30336">
    <property type="entry name" value="INNER MEMBRANE PROTEIN, PROBABLE PERMEASE"/>
    <property type="match status" value="1"/>
</dbReference>
<dbReference type="Pfam" id="PF02698">
    <property type="entry name" value="DUF218"/>
    <property type="match status" value="1"/>
</dbReference>
<dbReference type="CDD" id="cd06259">
    <property type="entry name" value="YdcF-like"/>
    <property type="match status" value="1"/>
</dbReference>
<dbReference type="GO" id="GO:0005886">
    <property type="term" value="C:plasma membrane"/>
    <property type="evidence" value="ECO:0007669"/>
    <property type="project" value="TreeGrafter"/>
</dbReference>
<dbReference type="AlphaFoldDB" id="A0A6I6EQ77"/>
<dbReference type="InterPro" id="IPR003848">
    <property type="entry name" value="DUF218"/>
</dbReference>
<evidence type="ECO:0000259" key="2">
    <source>
        <dbReference type="Pfam" id="PF02698"/>
    </source>
</evidence>
<feature type="transmembrane region" description="Helical" evidence="1">
    <location>
        <begin position="58"/>
        <end position="83"/>
    </location>
</feature>
<keyword evidence="1" id="KW-0472">Membrane</keyword>
<protein>
    <submittedName>
        <fullName evidence="3">YdcF family protein</fullName>
    </submittedName>
</protein>
<name>A0A6I6EQ77_9CLOT</name>
<keyword evidence="1" id="KW-0812">Transmembrane</keyword>
<dbReference type="EMBL" id="CP046522">
    <property type="protein sequence ID" value="QGU95809.1"/>
    <property type="molecule type" value="Genomic_DNA"/>
</dbReference>
<feature type="domain" description="DUF218" evidence="2">
    <location>
        <begin position="91"/>
        <end position="236"/>
    </location>
</feature>
<feature type="transmembrane region" description="Helical" evidence="1">
    <location>
        <begin position="26"/>
        <end position="46"/>
    </location>
</feature>
<reference evidence="3 4" key="1">
    <citation type="submission" date="2019-12" db="EMBL/GenBank/DDBJ databases">
        <title>Genome sequenceing of Clostridium bovifaecis.</title>
        <authorList>
            <person name="Yao Y."/>
        </authorList>
    </citation>
    <scope>NUCLEOTIDE SEQUENCE [LARGE SCALE GENOMIC DNA]</scope>
    <source>
        <strain evidence="3 4">BXX</strain>
    </source>
</reference>
<dbReference type="Gene3D" id="3.40.50.620">
    <property type="entry name" value="HUPs"/>
    <property type="match status" value="1"/>
</dbReference>
<dbReference type="PANTHER" id="PTHR30336:SF4">
    <property type="entry name" value="ENVELOPE BIOGENESIS FACTOR ELYC"/>
    <property type="match status" value="1"/>
</dbReference>